<dbReference type="Pfam" id="PF00067">
    <property type="entry name" value="p450"/>
    <property type="match status" value="1"/>
</dbReference>
<dbReference type="HOGENOM" id="CLU_001570_14_7_1"/>
<reference evidence="10" key="3">
    <citation type="submission" date="2018-04" db="UniProtKB">
        <authorList>
            <consortium name="EnsemblFungi"/>
        </authorList>
    </citation>
    <scope>IDENTIFICATION</scope>
    <source>
        <strain evidence="10">R3-111a-1</strain>
    </source>
</reference>
<dbReference type="PANTHER" id="PTHR24305:SF230">
    <property type="entry name" value="P450, PUTATIVE (EUROFUNG)-RELATED"/>
    <property type="match status" value="1"/>
</dbReference>
<name>A0A2R9LAQ0_GAET3</name>
<evidence type="ECO:0000256" key="6">
    <source>
        <dbReference type="ARBA" id="ARBA00023004"/>
    </source>
</evidence>
<dbReference type="PRINTS" id="PR00385">
    <property type="entry name" value="P450"/>
</dbReference>
<comment type="cofactor">
    <cofactor evidence="1 8">
        <name>heme</name>
        <dbReference type="ChEBI" id="CHEBI:30413"/>
    </cofactor>
</comment>
<dbReference type="STRING" id="644352.J3PAM2"/>
<dbReference type="VEuPathDB" id="FungiDB:GGTG_10547"/>
<reference evidence="10" key="2">
    <citation type="journal article" date="2015" name="G3 (Bethesda)">
        <title>Genome sequences of three phytopathogenic species of the Magnaporthaceae family of fungi.</title>
        <authorList>
            <person name="Okagaki L.H."/>
            <person name="Nunes C.C."/>
            <person name="Sailsbery J."/>
            <person name="Clay B."/>
            <person name="Brown D."/>
            <person name="John T."/>
            <person name="Oh Y."/>
            <person name="Young N."/>
            <person name="Fitzgerald M."/>
            <person name="Haas B.J."/>
            <person name="Zeng Q."/>
            <person name="Young S."/>
            <person name="Adiconis X."/>
            <person name="Fan L."/>
            <person name="Levin J.Z."/>
            <person name="Mitchell T.K."/>
            <person name="Okubara P.A."/>
            <person name="Farman M.L."/>
            <person name="Kohn L.M."/>
            <person name="Birren B."/>
            <person name="Ma L.-J."/>
            <person name="Dean R.A."/>
        </authorList>
    </citation>
    <scope>NUCLEOTIDE SEQUENCE</scope>
    <source>
        <strain evidence="10">R3-111a-1</strain>
    </source>
</reference>
<proteinExistence type="inferred from homology"/>
<protein>
    <submittedName>
        <fullName evidence="10">Uncharacterized protein</fullName>
    </submittedName>
</protein>
<keyword evidence="4 8" id="KW-0479">Metal-binding</keyword>
<evidence type="ECO:0000256" key="2">
    <source>
        <dbReference type="ARBA" id="ARBA00010617"/>
    </source>
</evidence>
<evidence type="ECO:0000256" key="5">
    <source>
        <dbReference type="ARBA" id="ARBA00023002"/>
    </source>
</evidence>
<evidence type="ECO:0000256" key="4">
    <source>
        <dbReference type="ARBA" id="ARBA00022723"/>
    </source>
</evidence>
<evidence type="ECO:0000313" key="10">
    <source>
        <dbReference type="EnsemblFungi" id="EJT71288"/>
    </source>
</evidence>
<dbReference type="PROSITE" id="PS00086">
    <property type="entry name" value="CYTOCHROME_P450"/>
    <property type="match status" value="1"/>
</dbReference>
<feature type="binding site" description="axial binding residue" evidence="8">
    <location>
        <position position="94"/>
    </location>
    <ligand>
        <name>heme</name>
        <dbReference type="ChEBI" id="CHEBI:30413"/>
    </ligand>
    <ligandPart>
        <name>Fe</name>
        <dbReference type="ChEBI" id="CHEBI:18248"/>
    </ligandPart>
</feature>
<evidence type="ECO:0000313" key="11">
    <source>
        <dbReference type="Proteomes" id="UP000006039"/>
    </source>
</evidence>
<evidence type="ECO:0000256" key="1">
    <source>
        <dbReference type="ARBA" id="ARBA00001971"/>
    </source>
</evidence>
<dbReference type="SUPFAM" id="SSF48264">
    <property type="entry name" value="Cytochrome P450"/>
    <property type="match status" value="1"/>
</dbReference>
<dbReference type="PANTHER" id="PTHR24305">
    <property type="entry name" value="CYTOCHROME P450"/>
    <property type="match status" value="1"/>
</dbReference>
<dbReference type="InterPro" id="IPR001128">
    <property type="entry name" value="Cyt_P450"/>
</dbReference>
<gene>
    <name evidence="10" type="primary">20351005</name>
</gene>
<evidence type="ECO:0000256" key="7">
    <source>
        <dbReference type="ARBA" id="ARBA00023033"/>
    </source>
</evidence>
<evidence type="ECO:0000256" key="8">
    <source>
        <dbReference type="PIRSR" id="PIRSR602401-1"/>
    </source>
</evidence>
<dbReference type="InterPro" id="IPR050121">
    <property type="entry name" value="Cytochrome_P450_monoxygenase"/>
</dbReference>
<organism evidence="10 11">
    <name type="scientific">Gaeumannomyces tritici (strain R3-111a-1)</name>
    <name type="common">Wheat and barley take-all root rot fungus</name>
    <name type="synonym">Gaeumannomyces graminis var. tritici</name>
    <dbReference type="NCBI Taxonomy" id="644352"/>
    <lineage>
        <taxon>Eukaryota</taxon>
        <taxon>Fungi</taxon>
        <taxon>Dikarya</taxon>
        <taxon>Ascomycota</taxon>
        <taxon>Pezizomycotina</taxon>
        <taxon>Sordariomycetes</taxon>
        <taxon>Sordariomycetidae</taxon>
        <taxon>Magnaporthales</taxon>
        <taxon>Magnaporthaceae</taxon>
        <taxon>Gaeumannomyces</taxon>
    </lineage>
</organism>
<dbReference type="InterPro" id="IPR017972">
    <property type="entry name" value="Cyt_P450_CS"/>
</dbReference>
<dbReference type="PRINTS" id="PR00463">
    <property type="entry name" value="EP450I"/>
</dbReference>
<keyword evidence="11" id="KW-1185">Reference proteome</keyword>
<dbReference type="Proteomes" id="UP000006039">
    <property type="component" value="Unassembled WGS sequence"/>
</dbReference>
<accession>A0A2R9LAQ0</accession>
<keyword evidence="7 9" id="KW-0503">Monooxygenase</keyword>
<dbReference type="InterPro" id="IPR002401">
    <property type="entry name" value="Cyt_P450_E_grp-I"/>
</dbReference>
<dbReference type="OrthoDB" id="1470350at2759"/>
<keyword evidence="6 8" id="KW-0408">Iron</keyword>
<keyword evidence="5 9" id="KW-0560">Oxidoreductase</keyword>
<dbReference type="Gene3D" id="1.10.630.10">
    <property type="entry name" value="Cytochrome P450"/>
    <property type="match status" value="1"/>
</dbReference>
<evidence type="ECO:0000256" key="9">
    <source>
        <dbReference type="RuleBase" id="RU000461"/>
    </source>
</evidence>
<sequence>MGVVLDEALRFGPPGPGAFPRVVPDGGRVVCGRFVPDGCAVGVHHLSASRSAGNFADPDAFRPERWLPSHPRHAPYASDDRTAAQPFSHGPRNCIGKNLAMAEIRIILARMVWNVDMRLHPDYVGWLAKQEMFTTWHKTPLNVQLSCRQK</sequence>
<reference evidence="11" key="1">
    <citation type="submission" date="2010-07" db="EMBL/GenBank/DDBJ databases">
        <title>The genome sequence of Gaeumannomyces graminis var. tritici strain R3-111a-1.</title>
        <authorList>
            <consortium name="The Broad Institute Genome Sequencing Platform"/>
            <person name="Ma L.-J."/>
            <person name="Dead R."/>
            <person name="Young S."/>
            <person name="Zeng Q."/>
            <person name="Koehrsen M."/>
            <person name="Alvarado L."/>
            <person name="Berlin A."/>
            <person name="Chapman S.B."/>
            <person name="Chen Z."/>
            <person name="Freedman E."/>
            <person name="Gellesch M."/>
            <person name="Goldberg J."/>
            <person name="Griggs A."/>
            <person name="Gujja S."/>
            <person name="Heilman E.R."/>
            <person name="Heiman D."/>
            <person name="Hepburn T."/>
            <person name="Howarth C."/>
            <person name="Jen D."/>
            <person name="Larson L."/>
            <person name="Mehta T."/>
            <person name="Neiman D."/>
            <person name="Pearson M."/>
            <person name="Roberts A."/>
            <person name="Saif S."/>
            <person name="Shea T."/>
            <person name="Shenoy N."/>
            <person name="Sisk P."/>
            <person name="Stolte C."/>
            <person name="Sykes S."/>
            <person name="Walk T."/>
            <person name="White J."/>
            <person name="Yandava C."/>
            <person name="Haas B."/>
            <person name="Nusbaum C."/>
            <person name="Birren B."/>
        </authorList>
    </citation>
    <scope>NUCLEOTIDE SEQUENCE [LARGE SCALE GENOMIC DNA]</scope>
    <source>
        <strain evidence="11">R3-111a-1</strain>
    </source>
</reference>
<keyword evidence="3 8" id="KW-0349">Heme</keyword>
<dbReference type="InterPro" id="IPR036396">
    <property type="entry name" value="Cyt_P450_sf"/>
</dbReference>
<dbReference type="eggNOG" id="KOG0157">
    <property type="taxonomic scope" value="Eukaryota"/>
</dbReference>
<dbReference type="EnsemblFungi" id="EJT71288">
    <property type="protein sequence ID" value="EJT71288"/>
    <property type="gene ID" value="GGTG_10547"/>
</dbReference>
<evidence type="ECO:0000256" key="3">
    <source>
        <dbReference type="ARBA" id="ARBA00022617"/>
    </source>
</evidence>
<comment type="similarity">
    <text evidence="2 9">Belongs to the cytochrome P450 family.</text>
</comment>